<organism evidence="3 4">
    <name type="scientific">Heterorhabditis bacteriophora</name>
    <name type="common">Entomopathogenic nematode worm</name>
    <dbReference type="NCBI Taxonomy" id="37862"/>
    <lineage>
        <taxon>Eukaryota</taxon>
        <taxon>Metazoa</taxon>
        <taxon>Ecdysozoa</taxon>
        <taxon>Nematoda</taxon>
        <taxon>Chromadorea</taxon>
        <taxon>Rhabditida</taxon>
        <taxon>Rhabditina</taxon>
        <taxon>Rhabditomorpha</taxon>
        <taxon>Strongyloidea</taxon>
        <taxon>Heterorhabditidae</taxon>
        <taxon>Heterorhabditis</taxon>
    </lineage>
</organism>
<dbReference type="Pfam" id="PF02932">
    <property type="entry name" value="Neur_chan_memb"/>
    <property type="match status" value="1"/>
</dbReference>
<keyword evidence="1" id="KW-0812">Transmembrane</keyword>
<dbReference type="GO" id="GO:0016020">
    <property type="term" value="C:membrane"/>
    <property type="evidence" value="ECO:0007669"/>
    <property type="project" value="InterPro"/>
</dbReference>
<keyword evidence="1" id="KW-0472">Membrane</keyword>
<proteinExistence type="predicted"/>
<evidence type="ECO:0000256" key="1">
    <source>
        <dbReference type="SAM" id="Phobius"/>
    </source>
</evidence>
<evidence type="ECO:0000259" key="2">
    <source>
        <dbReference type="Pfam" id="PF02932"/>
    </source>
</evidence>
<sequence length="114" mass="13214">MRLSQLAQLRGMHPDLIRRMIDNVAFIADHFRAIKKEDKISSDWSYVANVIDRLVLIIFLFVNIAGTLLIIQKSPVLFDDNEPLKIVSDTDCVLIIMYYCGLYQESWWMHLGGL</sequence>
<protein>
    <submittedName>
        <fullName evidence="4">Neur_chan_memb domain-containing protein</fullName>
    </submittedName>
</protein>
<evidence type="ECO:0000313" key="4">
    <source>
        <dbReference type="WBParaSite" id="Hba_08122"/>
    </source>
</evidence>
<dbReference type="Proteomes" id="UP000095283">
    <property type="component" value="Unplaced"/>
</dbReference>
<dbReference type="SUPFAM" id="SSF90112">
    <property type="entry name" value="Neurotransmitter-gated ion-channel transmembrane pore"/>
    <property type="match status" value="1"/>
</dbReference>
<dbReference type="Gene3D" id="1.20.58.390">
    <property type="entry name" value="Neurotransmitter-gated ion-channel transmembrane domain"/>
    <property type="match status" value="1"/>
</dbReference>
<feature type="transmembrane region" description="Helical" evidence="1">
    <location>
        <begin position="54"/>
        <end position="71"/>
    </location>
</feature>
<evidence type="ECO:0000313" key="3">
    <source>
        <dbReference type="Proteomes" id="UP000095283"/>
    </source>
</evidence>
<dbReference type="InterPro" id="IPR006029">
    <property type="entry name" value="Neurotrans-gated_channel_TM"/>
</dbReference>
<dbReference type="AlphaFoldDB" id="A0A1I7WSQ9"/>
<name>A0A1I7WSQ9_HETBA</name>
<keyword evidence="3" id="KW-1185">Reference proteome</keyword>
<keyword evidence="1" id="KW-1133">Transmembrane helix</keyword>
<dbReference type="InterPro" id="IPR038050">
    <property type="entry name" value="Neuro_actylchol_rec"/>
</dbReference>
<dbReference type="InterPro" id="IPR036719">
    <property type="entry name" value="Neuro-gated_channel_TM_sf"/>
</dbReference>
<feature type="domain" description="Neurotransmitter-gated ion-channel transmembrane" evidence="2">
    <location>
        <begin position="16"/>
        <end position="70"/>
    </location>
</feature>
<reference evidence="4" key="1">
    <citation type="submission" date="2016-11" db="UniProtKB">
        <authorList>
            <consortium name="WormBaseParasite"/>
        </authorList>
    </citation>
    <scope>IDENTIFICATION</scope>
</reference>
<dbReference type="WBParaSite" id="Hba_08122">
    <property type="protein sequence ID" value="Hba_08122"/>
    <property type="gene ID" value="Hba_08122"/>
</dbReference>
<dbReference type="GO" id="GO:0006811">
    <property type="term" value="P:monoatomic ion transport"/>
    <property type="evidence" value="ECO:0007669"/>
    <property type="project" value="InterPro"/>
</dbReference>
<accession>A0A1I7WSQ9</accession>